<dbReference type="InterPro" id="IPR024520">
    <property type="entry name" value="DUF3558"/>
</dbReference>
<dbReference type="Proteomes" id="UP001432000">
    <property type="component" value="Chromosome"/>
</dbReference>
<reference evidence="1 2" key="1">
    <citation type="submission" date="2024-03" db="EMBL/GenBank/DDBJ databases">
        <title>Natural products discovery in diverse microorganisms through a two-stage MS feature dereplication strategy.</title>
        <authorList>
            <person name="Zhang R."/>
        </authorList>
    </citation>
    <scope>NUCLEOTIDE SEQUENCE [LARGE SCALE GENOMIC DNA]</scope>
    <source>
        <strain evidence="1 2">18930</strain>
    </source>
</reference>
<keyword evidence="2" id="KW-1185">Reference proteome</keyword>
<evidence type="ECO:0000313" key="1">
    <source>
        <dbReference type="EMBL" id="WXG69691.1"/>
    </source>
</evidence>
<organism evidence="1 2">
    <name type="scientific">Rhodococcus sovatensis</name>
    <dbReference type="NCBI Taxonomy" id="1805840"/>
    <lineage>
        <taxon>Bacteria</taxon>
        <taxon>Bacillati</taxon>
        <taxon>Actinomycetota</taxon>
        <taxon>Actinomycetes</taxon>
        <taxon>Mycobacteriales</taxon>
        <taxon>Nocardiaceae</taxon>
        <taxon>Rhodococcus</taxon>
    </lineage>
</organism>
<sequence length="162" mass="16991">MAALLAGCGDGVEGSPVAAERWDPCSITPDAIAATGLDPSYRMEGWGEGVTVPDWGRCVFRPPGVESAYGLSVMSSVDHTIAEARANSSNRDGRDLEVGGRDAFIYKTEDGAAIRDCKIAVDVPPGVVVFTALYDKDDGVDPCEVVLKHVNDLEGAVPAAPR</sequence>
<name>A0ABZ2PKK0_9NOCA</name>
<protein>
    <submittedName>
        <fullName evidence="1">DUF3558 domain-containing protein</fullName>
    </submittedName>
</protein>
<proteinExistence type="predicted"/>
<dbReference type="RefSeq" id="WP_338890628.1">
    <property type="nucleotide sequence ID" value="NZ_CP147846.1"/>
</dbReference>
<accession>A0ABZ2PKK0</accession>
<evidence type="ECO:0000313" key="2">
    <source>
        <dbReference type="Proteomes" id="UP001432000"/>
    </source>
</evidence>
<dbReference type="Pfam" id="PF12079">
    <property type="entry name" value="DUF3558"/>
    <property type="match status" value="1"/>
</dbReference>
<gene>
    <name evidence="1" type="ORF">WDS16_03805</name>
</gene>
<dbReference type="EMBL" id="CP147846">
    <property type="protein sequence ID" value="WXG69691.1"/>
    <property type="molecule type" value="Genomic_DNA"/>
</dbReference>